<dbReference type="GO" id="GO:0009103">
    <property type="term" value="P:lipopolysaccharide biosynthetic process"/>
    <property type="evidence" value="ECO:0007669"/>
    <property type="project" value="UniProtKB-ARBA"/>
</dbReference>
<keyword evidence="3" id="KW-0328">Glycosyltransferase</keyword>
<dbReference type="RefSeq" id="WP_190465489.1">
    <property type="nucleotide sequence ID" value="NZ_JACJPW010000039.1"/>
</dbReference>
<dbReference type="PANTHER" id="PTHR33908">
    <property type="entry name" value="MANNOSYLTRANSFERASE YKCB-RELATED"/>
    <property type="match status" value="1"/>
</dbReference>
<reference evidence="10" key="2">
    <citation type="submission" date="2020-08" db="EMBL/GenBank/DDBJ databases">
        <authorList>
            <person name="Chen M."/>
            <person name="Teng W."/>
            <person name="Zhao L."/>
            <person name="Hu C."/>
            <person name="Zhou Y."/>
            <person name="Han B."/>
            <person name="Song L."/>
            <person name="Shu W."/>
        </authorList>
    </citation>
    <scope>NUCLEOTIDE SEQUENCE</scope>
    <source>
        <strain evidence="10">FACHB-1375</strain>
    </source>
</reference>
<feature type="transmembrane region" description="Helical" evidence="8">
    <location>
        <begin position="205"/>
        <end position="233"/>
    </location>
</feature>
<keyword evidence="5 8" id="KW-0812">Transmembrane</keyword>
<protein>
    <submittedName>
        <fullName evidence="10">Glycosyltransferase family 39 protein</fullName>
    </submittedName>
</protein>
<accession>A0A926ZHG7</accession>
<comment type="caution">
    <text evidence="10">The sequence shown here is derived from an EMBL/GenBank/DDBJ whole genome shotgun (WGS) entry which is preliminary data.</text>
</comment>
<dbReference type="EMBL" id="JACJPW010000039">
    <property type="protein sequence ID" value="MBD2182604.1"/>
    <property type="molecule type" value="Genomic_DNA"/>
</dbReference>
<feature type="transmembrane region" description="Helical" evidence="8">
    <location>
        <begin position="400"/>
        <end position="420"/>
    </location>
</feature>
<evidence type="ECO:0000256" key="4">
    <source>
        <dbReference type="ARBA" id="ARBA00022679"/>
    </source>
</evidence>
<dbReference type="GO" id="GO:0005886">
    <property type="term" value="C:plasma membrane"/>
    <property type="evidence" value="ECO:0007669"/>
    <property type="project" value="UniProtKB-SubCell"/>
</dbReference>
<evidence type="ECO:0000256" key="7">
    <source>
        <dbReference type="ARBA" id="ARBA00023136"/>
    </source>
</evidence>
<organism evidence="10 11">
    <name type="scientific">Aerosakkonema funiforme FACHB-1375</name>
    <dbReference type="NCBI Taxonomy" id="2949571"/>
    <lineage>
        <taxon>Bacteria</taxon>
        <taxon>Bacillati</taxon>
        <taxon>Cyanobacteriota</taxon>
        <taxon>Cyanophyceae</taxon>
        <taxon>Oscillatoriophycideae</taxon>
        <taxon>Aerosakkonematales</taxon>
        <taxon>Aerosakkonemataceae</taxon>
        <taxon>Aerosakkonema</taxon>
    </lineage>
</organism>
<sequence>MKKQSNNKRFHDSLRILIIILLIIGVFFRFVNLDRKVYWDDETTTSLRISGYTTADLSAQVFNGRVISIEDLQKYQRPNPEKGLSDAIKSLAVEDPHHPPLYYIMVRFWVQWFGSSVAVTRSLSALISLLVFPCIYWLCLELFESPLVGWMAILLIAVSPFHVLYAQEAREYSLWTATILLSSAALLRAIRVSQQNNGKGAKLSWAIYAVALVLALYSGLFSAFVLIAHGIYVVANERFRLNKTVIAFLIASVFGLIGFVPWLIVIINSSSNLREGTEWLTQRLDFLSLVLKWNHHIVRIFIDFNLDNLDLYLAIPILILVGYSIYFLCRNTPSKVWLFVLTSIALPALALILPDLILGGRRSAVERYLIPCYLGIHLAVAFLLATKITSFSAKIQRQKLWQLVAIVLISTGVFSCAVSSQADVWWNKGPATIYLKIVPIVNQATKPLLIGNIYELLPGRHLALSYLLDPKVQLLFVTKKNIPKIKIPDGFSDVFLLDPFRELKERIEKIEKRKLEPAYTGQTKAWLWRVLK</sequence>
<dbReference type="Proteomes" id="UP000641646">
    <property type="component" value="Unassembled WGS sequence"/>
</dbReference>
<comment type="subcellular location">
    <subcellularLocation>
        <location evidence="1">Cell membrane</location>
        <topology evidence="1">Multi-pass membrane protein</topology>
    </subcellularLocation>
</comment>
<evidence type="ECO:0000259" key="9">
    <source>
        <dbReference type="Pfam" id="PF13231"/>
    </source>
</evidence>
<evidence type="ECO:0000256" key="2">
    <source>
        <dbReference type="ARBA" id="ARBA00022475"/>
    </source>
</evidence>
<keyword evidence="11" id="KW-1185">Reference proteome</keyword>
<evidence type="ECO:0000256" key="8">
    <source>
        <dbReference type="SAM" id="Phobius"/>
    </source>
</evidence>
<feature type="transmembrane region" description="Helical" evidence="8">
    <location>
        <begin position="311"/>
        <end position="329"/>
    </location>
</feature>
<evidence type="ECO:0000256" key="3">
    <source>
        <dbReference type="ARBA" id="ARBA00022676"/>
    </source>
</evidence>
<dbReference type="GO" id="GO:0016763">
    <property type="term" value="F:pentosyltransferase activity"/>
    <property type="evidence" value="ECO:0007669"/>
    <property type="project" value="TreeGrafter"/>
</dbReference>
<evidence type="ECO:0000256" key="6">
    <source>
        <dbReference type="ARBA" id="ARBA00022989"/>
    </source>
</evidence>
<dbReference type="Pfam" id="PF13231">
    <property type="entry name" value="PMT_2"/>
    <property type="match status" value="1"/>
</dbReference>
<feature type="transmembrane region" description="Helical" evidence="8">
    <location>
        <begin position="368"/>
        <end position="388"/>
    </location>
</feature>
<dbReference type="InterPro" id="IPR050297">
    <property type="entry name" value="LipidA_mod_glycosyltrf_83"/>
</dbReference>
<feature type="transmembrane region" description="Helical" evidence="8">
    <location>
        <begin position="245"/>
        <end position="267"/>
    </location>
</feature>
<dbReference type="InterPro" id="IPR038731">
    <property type="entry name" value="RgtA/B/C-like"/>
</dbReference>
<evidence type="ECO:0000256" key="1">
    <source>
        <dbReference type="ARBA" id="ARBA00004651"/>
    </source>
</evidence>
<dbReference type="AlphaFoldDB" id="A0A926ZHG7"/>
<feature type="domain" description="Glycosyltransferase RgtA/B/C/D-like" evidence="9">
    <location>
        <begin position="97"/>
        <end position="264"/>
    </location>
</feature>
<dbReference type="GO" id="GO:0010041">
    <property type="term" value="P:response to iron(III) ion"/>
    <property type="evidence" value="ECO:0007669"/>
    <property type="project" value="TreeGrafter"/>
</dbReference>
<evidence type="ECO:0000256" key="5">
    <source>
        <dbReference type="ARBA" id="ARBA00022692"/>
    </source>
</evidence>
<dbReference type="PANTHER" id="PTHR33908:SF3">
    <property type="entry name" value="UNDECAPRENYL PHOSPHATE-ALPHA-4-AMINO-4-DEOXY-L-ARABINOSE ARABINOSYL TRANSFERASE"/>
    <property type="match status" value="1"/>
</dbReference>
<feature type="transmembrane region" description="Helical" evidence="8">
    <location>
        <begin position="12"/>
        <end position="31"/>
    </location>
</feature>
<name>A0A926ZHG7_9CYAN</name>
<gene>
    <name evidence="10" type="ORF">H6G03_16110</name>
</gene>
<proteinExistence type="predicted"/>
<evidence type="ECO:0000313" key="11">
    <source>
        <dbReference type="Proteomes" id="UP000641646"/>
    </source>
</evidence>
<evidence type="ECO:0000313" key="10">
    <source>
        <dbReference type="EMBL" id="MBD2182604.1"/>
    </source>
</evidence>
<keyword evidence="7 8" id="KW-0472">Membrane</keyword>
<keyword evidence="6 8" id="KW-1133">Transmembrane helix</keyword>
<keyword evidence="2" id="KW-1003">Cell membrane</keyword>
<feature type="transmembrane region" description="Helical" evidence="8">
    <location>
        <begin position="336"/>
        <end position="356"/>
    </location>
</feature>
<feature type="transmembrane region" description="Helical" evidence="8">
    <location>
        <begin position="126"/>
        <end position="143"/>
    </location>
</feature>
<reference evidence="10" key="1">
    <citation type="journal article" date="2015" name="ISME J.">
        <title>Draft Genome Sequence of Streptomyces incarnatus NRRL8089, which Produces the Nucleoside Antibiotic Sinefungin.</title>
        <authorList>
            <person name="Oshima K."/>
            <person name="Hattori M."/>
            <person name="Shimizu H."/>
            <person name="Fukuda K."/>
            <person name="Nemoto M."/>
            <person name="Inagaki K."/>
            <person name="Tamura T."/>
        </authorList>
    </citation>
    <scope>NUCLEOTIDE SEQUENCE</scope>
    <source>
        <strain evidence="10">FACHB-1375</strain>
    </source>
</reference>
<keyword evidence="4" id="KW-0808">Transferase</keyword>
<feature type="transmembrane region" description="Helical" evidence="8">
    <location>
        <begin position="149"/>
        <end position="165"/>
    </location>
</feature>